<proteinExistence type="predicted"/>
<comment type="caution">
    <text evidence="3">The sequence shown here is derived from an EMBL/GenBank/DDBJ whole genome shotgun (WGS) entry which is preliminary data.</text>
</comment>
<dbReference type="InterPro" id="IPR009936">
    <property type="entry name" value="DUF1468"/>
</dbReference>
<keyword evidence="4" id="KW-1185">Reference proteome</keyword>
<name>A0A7W6WBF2_9PROT</name>
<dbReference type="EMBL" id="JACIGK010000040">
    <property type="protein sequence ID" value="MBB4267964.1"/>
    <property type="molecule type" value="Genomic_DNA"/>
</dbReference>
<evidence type="ECO:0000259" key="2">
    <source>
        <dbReference type="Pfam" id="PF07331"/>
    </source>
</evidence>
<dbReference type="RefSeq" id="WP_184048275.1">
    <property type="nucleotide sequence ID" value="NZ_JACIGK010000040.1"/>
</dbReference>
<dbReference type="Pfam" id="PF07331">
    <property type="entry name" value="TctB"/>
    <property type="match status" value="1"/>
</dbReference>
<sequence>MKPASDETTAGARRAETIANLIIAAIVVGVSVAAILGTQHFPAVRLSTDVGPARFPIIYSGVLIVLSLLLVAGTLRGRQFSEAAKPKGRNAYLAVAAGVALTLICLVAIVYVGYVASTIVYVIALMVLMGRRNLLTTPLIAIGLTALVYFTFSYGLHVPLPVGSLFE</sequence>
<feature type="domain" description="DUF1468" evidence="2">
    <location>
        <begin position="22"/>
        <end position="161"/>
    </location>
</feature>
<gene>
    <name evidence="3" type="ORF">GGD89_003617</name>
</gene>
<feature type="transmembrane region" description="Helical" evidence="1">
    <location>
        <begin position="18"/>
        <end position="37"/>
    </location>
</feature>
<organism evidence="3 4">
    <name type="scientific">Roseospira visakhapatnamensis</name>
    <dbReference type="NCBI Taxonomy" id="390880"/>
    <lineage>
        <taxon>Bacteria</taxon>
        <taxon>Pseudomonadati</taxon>
        <taxon>Pseudomonadota</taxon>
        <taxon>Alphaproteobacteria</taxon>
        <taxon>Rhodospirillales</taxon>
        <taxon>Rhodospirillaceae</taxon>
        <taxon>Roseospira</taxon>
    </lineage>
</organism>
<evidence type="ECO:0000313" key="4">
    <source>
        <dbReference type="Proteomes" id="UP000554286"/>
    </source>
</evidence>
<evidence type="ECO:0000313" key="3">
    <source>
        <dbReference type="EMBL" id="MBB4267964.1"/>
    </source>
</evidence>
<keyword evidence="1" id="KW-0812">Transmembrane</keyword>
<reference evidence="3 4" key="1">
    <citation type="submission" date="2020-08" db="EMBL/GenBank/DDBJ databases">
        <title>Genome sequencing of Purple Non-Sulfur Bacteria from various extreme environments.</title>
        <authorList>
            <person name="Mayer M."/>
        </authorList>
    </citation>
    <scope>NUCLEOTIDE SEQUENCE [LARGE SCALE GENOMIC DNA]</scope>
    <source>
        <strain evidence="3 4">JA131</strain>
    </source>
</reference>
<accession>A0A7W6WBF2</accession>
<evidence type="ECO:0000256" key="1">
    <source>
        <dbReference type="SAM" id="Phobius"/>
    </source>
</evidence>
<keyword evidence="1" id="KW-1133">Transmembrane helix</keyword>
<dbReference type="Proteomes" id="UP000554286">
    <property type="component" value="Unassembled WGS sequence"/>
</dbReference>
<feature type="transmembrane region" description="Helical" evidence="1">
    <location>
        <begin position="134"/>
        <end position="156"/>
    </location>
</feature>
<dbReference type="AlphaFoldDB" id="A0A7W6WBF2"/>
<feature type="transmembrane region" description="Helical" evidence="1">
    <location>
        <begin position="57"/>
        <end position="75"/>
    </location>
</feature>
<keyword evidence="1" id="KW-0472">Membrane</keyword>
<protein>
    <submittedName>
        <fullName evidence="3">Small-conductance mechanosensitive channel</fullName>
    </submittedName>
</protein>
<feature type="transmembrane region" description="Helical" evidence="1">
    <location>
        <begin position="95"/>
        <end position="128"/>
    </location>
</feature>